<proteinExistence type="predicted"/>
<dbReference type="InterPro" id="IPR006045">
    <property type="entry name" value="Cupin_1"/>
</dbReference>
<dbReference type="InterPro" id="IPR014710">
    <property type="entry name" value="RmlC-like_jellyroll"/>
</dbReference>
<evidence type="ECO:0000259" key="1">
    <source>
        <dbReference type="Pfam" id="PF00190"/>
    </source>
</evidence>
<dbReference type="CDD" id="cd02208">
    <property type="entry name" value="cupin_RmlC-like"/>
    <property type="match status" value="1"/>
</dbReference>
<dbReference type="Proteomes" id="UP000236546">
    <property type="component" value="Unassembled WGS sequence"/>
</dbReference>
<evidence type="ECO:0000313" key="2">
    <source>
        <dbReference type="EMBL" id="PNP43338.1"/>
    </source>
</evidence>
<dbReference type="SUPFAM" id="SSF51182">
    <property type="entry name" value="RmlC-like cupins"/>
    <property type="match status" value="1"/>
</dbReference>
<protein>
    <recommendedName>
        <fullName evidence="1">Cupin type-1 domain-containing protein</fullName>
    </recommendedName>
</protein>
<name>A0A2K0TCT8_9HYPO</name>
<feature type="domain" description="Cupin type-1" evidence="1">
    <location>
        <begin position="14"/>
        <end position="100"/>
    </location>
</feature>
<accession>A0A2K0TCT8</accession>
<dbReference type="AlphaFoldDB" id="A0A2K0TCT8"/>
<dbReference type="EMBL" id="MTYH01000042">
    <property type="protein sequence ID" value="PNP43338.1"/>
    <property type="molecule type" value="Genomic_DNA"/>
</dbReference>
<evidence type="ECO:0000313" key="3">
    <source>
        <dbReference type="Proteomes" id="UP000236546"/>
    </source>
</evidence>
<dbReference type="OrthoDB" id="4763033at2759"/>
<gene>
    <name evidence="2" type="ORF">TGAMA5MH_04795</name>
</gene>
<dbReference type="Gene3D" id="2.60.120.10">
    <property type="entry name" value="Jelly Rolls"/>
    <property type="match status" value="1"/>
</dbReference>
<dbReference type="Pfam" id="PF00190">
    <property type="entry name" value="Cupin_1"/>
    <property type="match status" value="1"/>
</dbReference>
<organism evidence="2 3">
    <name type="scientific">Trichoderma gamsii</name>
    <dbReference type="NCBI Taxonomy" id="398673"/>
    <lineage>
        <taxon>Eukaryota</taxon>
        <taxon>Fungi</taxon>
        <taxon>Dikarya</taxon>
        <taxon>Ascomycota</taxon>
        <taxon>Pezizomycotina</taxon>
        <taxon>Sordariomycetes</taxon>
        <taxon>Hypocreomycetidae</taxon>
        <taxon>Hypocreales</taxon>
        <taxon>Hypocreaceae</taxon>
        <taxon>Trichoderma</taxon>
    </lineage>
</organism>
<dbReference type="InterPro" id="IPR011051">
    <property type="entry name" value="RmlC_Cupin_sf"/>
</dbReference>
<reference evidence="2 3" key="1">
    <citation type="submission" date="2017-02" db="EMBL/GenBank/DDBJ databases">
        <title>Genomes of Trichoderma spp. with biocontrol activity.</title>
        <authorList>
            <person name="Gardiner D."/>
            <person name="Kazan K."/>
            <person name="Vos C."/>
            <person name="Harvey P."/>
        </authorList>
    </citation>
    <scope>NUCLEOTIDE SEQUENCE [LARGE SCALE GENOMIC DNA]</scope>
    <source>
        <strain evidence="2 3">A5MH</strain>
    </source>
</reference>
<sequence length="194" mass="21047">MADKIPTVVESGLLNGGKRSVLDSELGPGSTTFPHYHTLFTENFKLLSGSLSVVVAPEGVKEVDAMKKYELKVGESMTVPKSTAHTFVAGDEGCRCLVTFEPATVNFERVGLIMTGLQADSEYSSWGGGPTEANALMVSVLTELTDSYPLLDKDREMLQKQDKEAHEKFKKHLIEKYATDDMIKAAVAKVTASA</sequence>
<comment type="caution">
    <text evidence="2">The sequence shown here is derived from an EMBL/GenBank/DDBJ whole genome shotgun (WGS) entry which is preliminary data.</text>
</comment>